<dbReference type="PANTHER" id="PTHR43976">
    <property type="entry name" value="SHORT CHAIN DEHYDROGENASE"/>
    <property type="match status" value="1"/>
</dbReference>
<keyword evidence="2" id="KW-0521">NADP</keyword>
<dbReference type="EMBL" id="ML977664">
    <property type="protein sequence ID" value="KAF1994304.1"/>
    <property type="molecule type" value="Genomic_DNA"/>
</dbReference>
<name>A0A6A5VZ72_9PLEO</name>
<dbReference type="InterPro" id="IPR020904">
    <property type="entry name" value="Sc_DH/Rdtase_CS"/>
</dbReference>
<dbReference type="CDD" id="cd05374">
    <property type="entry name" value="17beta-HSD-like_SDR_c"/>
    <property type="match status" value="1"/>
</dbReference>
<keyword evidence="6" id="KW-1185">Reference proteome</keyword>
<accession>A0A6A5VZ72</accession>
<dbReference type="InterPro" id="IPR036291">
    <property type="entry name" value="NAD(P)-bd_dom_sf"/>
</dbReference>
<comment type="similarity">
    <text evidence="1 4">Belongs to the short-chain dehydrogenases/reductases (SDR) family.</text>
</comment>
<dbReference type="Pfam" id="PF00106">
    <property type="entry name" value="adh_short"/>
    <property type="match status" value="1"/>
</dbReference>
<dbReference type="PANTHER" id="PTHR43976:SF16">
    <property type="entry name" value="SHORT-CHAIN DEHYDROGENASE_REDUCTASE FAMILY PROTEIN"/>
    <property type="match status" value="1"/>
</dbReference>
<evidence type="ECO:0000313" key="5">
    <source>
        <dbReference type="EMBL" id="KAF1994304.1"/>
    </source>
</evidence>
<protein>
    <submittedName>
        <fullName evidence="5">NAD(P)-binding protein</fullName>
    </submittedName>
</protein>
<sequence length="277" mass="30570">MSPKVFLITGTSSGLGHQYAKTVLAQGHYVIATARNASKLSVEGANADNSLYVNLDITSQESVDKAFDKAINKFKRIDVVVNNAGYALCSEFESMSERQIRMEMEVNFFGVLNVTRKAIEVMRELKTGGLIQQISSVFAHLGYPTFSMYCASKWALEGFTQSIAGEMKPEWGIKFTLIEPGGFRTNFAGASMEYGEKKHPAYDHIDTQATMEMLRPIFPGDPVKGAKAFYDLAVMDDPPLQIVVGSDAYTNLTNSLEGHLEQLKKYETLSNSTDADN</sequence>
<dbReference type="PRINTS" id="PR00080">
    <property type="entry name" value="SDRFAMILY"/>
</dbReference>
<evidence type="ECO:0000256" key="2">
    <source>
        <dbReference type="ARBA" id="ARBA00022857"/>
    </source>
</evidence>
<organism evidence="5 6">
    <name type="scientific">Amniculicola lignicola CBS 123094</name>
    <dbReference type="NCBI Taxonomy" id="1392246"/>
    <lineage>
        <taxon>Eukaryota</taxon>
        <taxon>Fungi</taxon>
        <taxon>Dikarya</taxon>
        <taxon>Ascomycota</taxon>
        <taxon>Pezizomycotina</taxon>
        <taxon>Dothideomycetes</taxon>
        <taxon>Pleosporomycetidae</taxon>
        <taxon>Pleosporales</taxon>
        <taxon>Amniculicolaceae</taxon>
        <taxon>Amniculicola</taxon>
    </lineage>
</organism>
<reference evidence="5" key="1">
    <citation type="journal article" date="2020" name="Stud. Mycol.">
        <title>101 Dothideomycetes genomes: a test case for predicting lifestyles and emergence of pathogens.</title>
        <authorList>
            <person name="Haridas S."/>
            <person name="Albert R."/>
            <person name="Binder M."/>
            <person name="Bloem J."/>
            <person name="Labutti K."/>
            <person name="Salamov A."/>
            <person name="Andreopoulos B."/>
            <person name="Baker S."/>
            <person name="Barry K."/>
            <person name="Bills G."/>
            <person name="Bluhm B."/>
            <person name="Cannon C."/>
            <person name="Castanera R."/>
            <person name="Culley D."/>
            <person name="Daum C."/>
            <person name="Ezra D."/>
            <person name="Gonzalez J."/>
            <person name="Henrissat B."/>
            <person name="Kuo A."/>
            <person name="Liang C."/>
            <person name="Lipzen A."/>
            <person name="Lutzoni F."/>
            <person name="Magnuson J."/>
            <person name="Mondo S."/>
            <person name="Nolan M."/>
            <person name="Ohm R."/>
            <person name="Pangilinan J."/>
            <person name="Park H.-J."/>
            <person name="Ramirez L."/>
            <person name="Alfaro M."/>
            <person name="Sun H."/>
            <person name="Tritt A."/>
            <person name="Yoshinaga Y."/>
            <person name="Zwiers L.-H."/>
            <person name="Turgeon B."/>
            <person name="Goodwin S."/>
            <person name="Spatafora J."/>
            <person name="Crous P."/>
            <person name="Grigoriev I."/>
        </authorList>
    </citation>
    <scope>NUCLEOTIDE SEQUENCE</scope>
    <source>
        <strain evidence="5">CBS 123094</strain>
    </source>
</reference>
<keyword evidence="3" id="KW-0560">Oxidoreductase</keyword>
<dbReference type="InterPro" id="IPR002347">
    <property type="entry name" value="SDR_fam"/>
</dbReference>
<dbReference type="GO" id="GO:0016491">
    <property type="term" value="F:oxidoreductase activity"/>
    <property type="evidence" value="ECO:0007669"/>
    <property type="project" value="UniProtKB-KW"/>
</dbReference>
<evidence type="ECO:0000256" key="3">
    <source>
        <dbReference type="ARBA" id="ARBA00023002"/>
    </source>
</evidence>
<dbReference type="PRINTS" id="PR00081">
    <property type="entry name" value="GDHRDH"/>
</dbReference>
<proteinExistence type="inferred from homology"/>
<dbReference type="SUPFAM" id="SSF51735">
    <property type="entry name" value="NAD(P)-binding Rossmann-fold domains"/>
    <property type="match status" value="1"/>
</dbReference>
<evidence type="ECO:0000256" key="4">
    <source>
        <dbReference type="RuleBase" id="RU000363"/>
    </source>
</evidence>
<evidence type="ECO:0000256" key="1">
    <source>
        <dbReference type="ARBA" id="ARBA00006484"/>
    </source>
</evidence>
<dbReference type="Proteomes" id="UP000799779">
    <property type="component" value="Unassembled WGS sequence"/>
</dbReference>
<dbReference type="AlphaFoldDB" id="A0A6A5VZ72"/>
<dbReference type="PROSITE" id="PS00061">
    <property type="entry name" value="ADH_SHORT"/>
    <property type="match status" value="1"/>
</dbReference>
<dbReference type="OrthoDB" id="1274115at2759"/>
<gene>
    <name evidence="5" type="ORF">P154DRAFT_33388</name>
</gene>
<dbReference type="InterPro" id="IPR051911">
    <property type="entry name" value="SDR_oxidoreductase"/>
</dbReference>
<evidence type="ECO:0000313" key="6">
    <source>
        <dbReference type="Proteomes" id="UP000799779"/>
    </source>
</evidence>
<dbReference type="Gene3D" id="3.40.50.720">
    <property type="entry name" value="NAD(P)-binding Rossmann-like Domain"/>
    <property type="match status" value="1"/>
</dbReference>